<evidence type="ECO:0000313" key="14">
    <source>
        <dbReference type="EMBL" id="AGA80748.1"/>
    </source>
</evidence>
<dbReference type="SUPFAM" id="SSF47226">
    <property type="entry name" value="Histidine-containing phosphotransfer domain, HPT domain"/>
    <property type="match status" value="1"/>
</dbReference>
<feature type="modified residue" description="Phosphohistidine" evidence="10">
    <location>
        <position position="385"/>
    </location>
</feature>
<evidence type="ECO:0000259" key="12">
    <source>
        <dbReference type="PROSITE" id="PS50110"/>
    </source>
</evidence>
<evidence type="ECO:0000256" key="4">
    <source>
        <dbReference type="ARBA" id="ARBA00022692"/>
    </source>
</evidence>
<dbReference type="PATRIC" id="fig|926556.3.peg.4837"/>
<dbReference type="RefSeq" id="WP_015268270.1">
    <property type="nucleotide sequence ID" value="NC_019904.1"/>
</dbReference>
<evidence type="ECO:0000256" key="11">
    <source>
        <dbReference type="PROSITE-ProRule" id="PRU00169"/>
    </source>
</evidence>
<dbReference type="Gene3D" id="1.20.120.160">
    <property type="entry name" value="HPT domain"/>
    <property type="match status" value="1"/>
</dbReference>
<dbReference type="HOGENOM" id="CLU_623664_0_0_10"/>
<keyword evidence="8" id="KW-0902">Two-component regulatory system</keyword>
<proteinExistence type="predicted"/>
<dbReference type="SUPFAM" id="SSF52172">
    <property type="entry name" value="CheY-like"/>
    <property type="match status" value="1"/>
</dbReference>
<dbReference type="GO" id="GO:0005524">
    <property type="term" value="F:ATP binding"/>
    <property type="evidence" value="ECO:0007669"/>
    <property type="project" value="UniProtKB-KW"/>
</dbReference>
<keyword evidence="5" id="KW-0547">Nucleotide-binding</keyword>
<dbReference type="KEGG" id="evi:Echvi_4575"/>
<dbReference type="InterPro" id="IPR011006">
    <property type="entry name" value="CheY-like_superfamily"/>
</dbReference>
<keyword evidence="4" id="KW-0812">Transmembrane</keyword>
<keyword evidence="9" id="KW-0472">Membrane</keyword>
<keyword evidence="3 11" id="KW-0597">Phosphoprotein</keyword>
<evidence type="ECO:0000256" key="7">
    <source>
        <dbReference type="ARBA" id="ARBA00022989"/>
    </source>
</evidence>
<sequence>MLTTFNTIVDQSLIASGNLTLEKSSFDLRQHLESVIKIIRPLALASKRFEVIHTTFHPNIDQVFLGDPYRISQLLLYVLENIIKSAGGKALSLSAEMAEENSHRQLIRININGVDRKVLENLASKLSAHANPGGRKKPLDPSPIISICQGLVYFLHAEISVQHDHTNESTLVMLLPLLKGNLKSHPSHPQPTITGKELENRCVLVADGAAINLSIVRNILNEAGANVLKAHNGIEALKVLEETTVDLVLLDHRLPILDGEQTARIIRSKYGDRLPIVAMTTYPITEKDQRFLHSGLDDYLTSPFGPQQLLDKINHWLQLRTLKNEEKPSTQPLFDLNRLDAIAPGNAAFKRRMVDLFKSLSQTSVQEMKAALPHDPEENIQKIAHRLKPSISTLGIDSLKEPLTALESGTLASEEKEKAIQQLETVLSQVYKELDRLEP</sequence>
<evidence type="ECO:0000256" key="2">
    <source>
        <dbReference type="ARBA" id="ARBA00022475"/>
    </source>
</evidence>
<dbReference type="GO" id="GO:0004672">
    <property type="term" value="F:protein kinase activity"/>
    <property type="evidence" value="ECO:0007669"/>
    <property type="project" value="UniProtKB-ARBA"/>
</dbReference>
<reference evidence="15" key="1">
    <citation type="submission" date="2012-02" db="EMBL/GenBank/DDBJ databases">
        <title>The complete genome of Echinicola vietnamensis DSM 17526.</title>
        <authorList>
            <person name="Lucas S."/>
            <person name="Copeland A."/>
            <person name="Lapidus A."/>
            <person name="Glavina del Rio T."/>
            <person name="Dalin E."/>
            <person name="Tice H."/>
            <person name="Bruce D."/>
            <person name="Goodwin L."/>
            <person name="Pitluck S."/>
            <person name="Peters L."/>
            <person name="Ovchinnikova G."/>
            <person name="Teshima H."/>
            <person name="Kyrpides N."/>
            <person name="Mavromatis K."/>
            <person name="Ivanova N."/>
            <person name="Brettin T."/>
            <person name="Detter J.C."/>
            <person name="Han C."/>
            <person name="Larimer F."/>
            <person name="Land M."/>
            <person name="Hauser L."/>
            <person name="Markowitz V."/>
            <person name="Cheng J.-F."/>
            <person name="Hugenholtz P."/>
            <person name="Woyke T."/>
            <person name="Wu D."/>
            <person name="Brambilla E."/>
            <person name="Klenk H.-P."/>
            <person name="Eisen J.A."/>
        </authorList>
    </citation>
    <scope>NUCLEOTIDE SEQUENCE [LARGE SCALE GENOMIC DNA]</scope>
    <source>
        <strain evidence="15">DSM 17526 / LMG 23754 / KMM 6221</strain>
    </source>
</reference>
<dbReference type="Proteomes" id="UP000010796">
    <property type="component" value="Chromosome"/>
</dbReference>
<evidence type="ECO:0000256" key="9">
    <source>
        <dbReference type="ARBA" id="ARBA00023136"/>
    </source>
</evidence>
<evidence type="ECO:0000256" key="1">
    <source>
        <dbReference type="ARBA" id="ARBA00004651"/>
    </source>
</evidence>
<dbReference type="SMART" id="SM00448">
    <property type="entry name" value="REC"/>
    <property type="match status" value="1"/>
</dbReference>
<dbReference type="GO" id="GO:0000160">
    <property type="term" value="P:phosphorelay signal transduction system"/>
    <property type="evidence" value="ECO:0007669"/>
    <property type="project" value="UniProtKB-KW"/>
</dbReference>
<comment type="subcellular location">
    <subcellularLocation>
        <location evidence="1">Cell membrane</location>
        <topology evidence="1">Multi-pass membrane protein</topology>
    </subcellularLocation>
</comment>
<evidence type="ECO:0000256" key="6">
    <source>
        <dbReference type="ARBA" id="ARBA00022840"/>
    </source>
</evidence>
<gene>
    <name evidence="14" type="ordered locus">Echvi_4575</name>
</gene>
<dbReference type="InterPro" id="IPR036890">
    <property type="entry name" value="HATPase_C_sf"/>
</dbReference>
<dbReference type="GO" id="GO:0005886">
    <property type="term" value="C:plasma membrane"/>
    <property type="evidence" value="ECO:0007669"/>
    <property type="project" value="UniProtKB-SubCell"/>
</dbReference>
<dbReference type="InterPro" id="IPR008207">
    <property type="entry name" value="Sig_transdc_His_kin_Hpt_dom"/>
</dbReference>
<dbReference type="PROSITE" id="PS50110">
    <property type="entry name" value="RESPONSE_REGULATORY"/>
    <property type="match status" value="1"/>
</dbReference>
<dbReference type="Pfam" id="PF00072">
    <property type="entry name" value="Response_reg"/>
    <property type="match status" value="1"/>
</dbReference>
<dbReference type="InterPro" id="IPR001789">
    <property type="entry name" value="Sig_transdc_resp-reg_receiver"/>
</dbReference>
<dbReference type="InterPro" id="IPR036641">
    <property type="entry name" value="HPT_dom_sf"/>
</dbReference>
<protein>
    <submittedName>
        <fullName evidence="14">Response regulator with CheY-like receiver domain and winged-helix DNA-binding domain</fullName>
    </submittedName>
</protein>
<dbReference type="AlphaFoldDB" id="L0G625"/>
<keyword evidence="7" id="KW-1133">Transmembrane helix</keyword>
<evidence type="ECO:0000313" key="15">
    <source>
        <dbReference type="Proteomes" id="UP000010796"/>
    </source>
</evidence>
<dbReference type="STRING" id="926556.Echvi_4575"/>
<feature type="modified residue" description="4-aspartylphosphate" evidence="11">
    <location>
        <position position="251"/>
    </location>
</feature>
<dbReference type="PANTHER" id="PTHR45339:SF1">
    <property type="entry name" value="HYBRID SIGNAL TRANSDUCTION HISTIDINE KINASE J"/>
    <property type="match status" value="1"/>
</dbReference>
<name>L0G625_ECHVK</name>
<keyword evidence="15" id="KW-1185">Reference proteome</keyword>
<feature type="domain" description="HPt" evidence="13">
    <location>
        <begin position="346"/>
        <end position="439"/>
    </location>
</feature>
<evidence type="ECO:0000256" key="3">
    <source>
        <dbReference type="ARBA" id="ARBA00022553"/>
    </source>
</evidence>
<evidence type="ECO:0000256" key="5">
    <source>
        <dbReference type="ARBA" id="ARBA00022741"/>
    </source>
</evidence>
<feature type="domain" description="Response regulatory" evidence="12">
    <location>
        <begin position="202"/>
        <end position="317"/>
    </location>
</feature>
<evidence type="ECO:0000259" key="13">
    <source>
        <dbReference type="PROSITE" id="PS50894"/>
    </source>
</evidence>
<dbReference type="Gene3D" id="3.30.565.10">
    <property type="entry name" value="Histidine kinase-like ATPase, C-terminal domain"/>
    <property type="match status" value="1"/>
</dbReference>
<keyword evidence="6" id="KW-0067">ATP-binding</keyword>
<evidence type="ECO:0000256" key="8">
    <source>
        <dbReference type="ARBA" id="ARBA00023012"/>
    </source>
</evidence>
<dbReference type="SUPFAM" id="SSF55874">
    <property type="entry name" value="ATPase domain of HSP90 chaperone/DNA topoisomerase II/histidine kinase"/>
    <property type="match status" value="1"/>
</dbReference>
<dbReference type="Gene3D" id="3.40.50.2300">
    <property type="match status" value="1"/>
</dbReference>
<dbReference type="PANTHER" id="PTHR45339">
    <property type="entry name" value="HYBRID SIGNAL TRANSDUCTION HISTIDINE KINASE J"/>
    <property type="match status" value="1"/>
</dbReference>
<keyword evidence="2" id="KW-1003">Cell membrane</keyword>
<evidence type="ECO:0000256" key="10">
    <source>
        <dbReference type="PROSITE-ProRule" id="PRU00110"/>
    </source>
</evidence>
<dbReference type="eggNOG" id="COG2198">
    <property type="taxonomic scope" value="Bacteria"/>
</dbReference>
<organism evidence="14 15">
    <name type="scientific">Echinicola vietnamensis (strain DSM 17526 / LMG 23754 / KMM 6221)</name>
    <dbReference type="NCBI Taxonomy" id="926556"/>
    <lineage>
        <taxon>Bacteria</taxon>
        <taxon>Pseudomonadati</taxon>
        <taxon>Bacteroidota</taxon>
        <taxon>Cytophagia</taxon>
        <taxon>Cytophagales</taxon>
        <taxon>Cyclobacteriaceae</taxon>
        <taxon>Echinicola</taxon>
    </lineage>
</organism>
<dbReference type="EMBL" id="CP003346">
    <property type="protein sequence ID" value="AGA80748.1"/>
    <property type="molecule type" value="Genomic_DNA"/>
</dbReference>
<dbReference type="CDD" id="cd17546">
    <property type="entry name" value="REC_hyHK_CKI1_RcsC-like"/>
    <property type="match status" value="1"/>
</dbReference>
<dbReference type="PROSITE" id="PS50894">
    <property type="entry name" value="HPT"/>
    <property type="match status" value="1"/>
</dbReference>
<accession>L0G625</accession>
<dbReference type="OrthoDB" id="9811889at2"/>
<dbReference type="eggNOG" id="COG3706">
    <property type="taxonomic scope" value="Bacteria"/>
</dbReference>
<dbReference type="Pfam" id="PF01627">
    <property type="entry name" value="Hpt"/>
    <property type="match status" value="1"/>
</dbReference>
<dbReference type="GO" id="GO:0003677">
    <property type="term" value="F:DNA binding"/>
    <property type="evidence" value="ECO:0007669"/>
    <property type="project" value="UniProtKB-KW"/>
</dbReference>
<keyword evidence="14" id="KW-0238">DNA-binding</keyword>